<proteinExistence type="predicted"/>
<organism evidence="3 4">
    <name type="scientific">Pedobacter hartonius</name>
    <dbReference type="NCBI Taxonomy" id="425514"/>
    <lineage>
        <taxon>Bacteria</taxon>
        <taxon>Pseudomonadati</taxon>
        <taxon>Bacteroidota</taxon>
        <taxon>Sphingobacteriia</taxon>
        <taxon>Sphingobacteriales</taxon>
        <taxon>Sphingobacteriaceae</taxon>
        <taxon>Pedobacter</taxon>
    </lineage>
</organism>
<reference evidence="3 4" key="1">
    <citation type="submission" date="2016-10" db="EMBL/GenBank/DDBJ databases">
        <authorList>
            <person name="de Groot N.N."/>
        </authorList>
    </citation>
    <scope>NUCLEOTIDE SEQUENCE [LARGE SCALE GENOMIC DNA]</scope>
    <source>
        <strain evidence="3 4">DSM 19033</strain>
    </source>
</reference>
<feature type="chain" id="PRO_5011713937" description="DUF5683 domain-containing protein" evidence="1">
    <location>
        <begin position="21"/>
        <end position="206"/>
    </location>
</feature>
<dbReference type="AlphaFoldDB" id="A0A1H4DQ98"/>
<dbReference type="STRING" id="425514.SAMN05443550_10549"/>
<keyword evidence="1" id="KW-0732">Signal</keyword>
<dbReference type="Proteomes" id="UP000198850">
    <property type="component" value="Unassembled WGS sequence"/>
</dbReference>
<dbReference type="InterPro" id="IPR043738">
    <property type="entry name" value="DUF5683"/>
</dbReference>
<gene>
    <name evidence="3" type="ORF">SAMN05443550_10549</name>
</gene>
<sequence length="206" mass="22889">MSKILLLSVLLCCTAIVVRGQDHFTVKGDSLARTPERSDTAKYVNLGKIAARKAAIRSAMIPGWGQFGNGLTIYRGVKIAAIYTGGTLLALSYIQNNRDYHTFLKEIQYRKANNDQSPPGSPLARYTQTSGLITAKDIYRRNREVVMFSFVALYAVNIIEAYVDARLKYFDVGDNLTMKLSPTIISSDMRYGYNASAPGLKIAFRL</sequence>
<feature type="signal peptide" evidence="1">
    <location>
        <begin position="1"/>
        <end position="20"/>
    </location>
</feature>
<evidence type="ECO:0000313" key="4">
    <source>
        <dbReference type="Proteomes" id="UP000198850"/>
    </source>
</evidence>
<evidence type="ECO:0000259" key="2">
    <source>
        <dbReference type="Pfam" id="PF18935"/>
    </source>
</evidence>
<dbReference type="RefSeq" id="WP_090556565.1">
    <property type="nucleotide sequence ID" value="NZ_FNRA01000005.1"/>
</dbReference>
<dbReference type="EMBL" id="FNRA01000005">
    <property type="protein sequence ID" value="SEA74726.1"/>
    <property type="molecule type" value="Genomic_DNA"/>
</dbReference>
<keyword evidence="4" id="KW-1185">Reference proteome</keyword>
<protein>
    <recommendedName>
        <fullName evidence="2">DUF5683 domain-containing protein</fullName>
    </recommendedName>
</protein>
<evidence type="ECO:0000256" key="1">
    <source>
        <dbReference type="SAM" id="SignalP"/>
    </source>
</evidence>
<feature type="domain" description="DUF5683" evidence="2">
    <location>
        <begin position="49"/>
        <end position="205"/>
    </location>
</feature>
<accession>A0A1H4DQ98</accession>
<name>A0A1H4DQ98_9SPHI</name>
<dbReference type="OrthoDB" id="9813910at2"/>
<evidence type="ECO:0000313" key="3">
    <source>
        <dbReference type="EMBL" id="SEA74726.1"/>
    </source>
</evidence>
<dbReference type="Pfam" id="PF18935">
    <property type="entry name" value="DUF5683"/>
    <property type="match status" value="1"/>
</dbReference>